<dbReference type="PROSITE" id="PS01081">
    <property type="entry name" value="HTH_TETR_1"/>
    <property type="match status" value="1"/>
</dbReference>
<dbReference type="InterPro" id="IPR041674">
    <property type="entry name" value="TetR_C_22"/>
</dbReference>
<dbReference type="EMBL" id="JACCHL010000001">
    <property type="protein sequence ID" value="NYH52545.1"/>
    <property type="molecule type" value="Genomic_DNA"/>
</dbReference>
<evidence type="ECO:0000256" key="1">
    <source>
        <dbReference type="ARBA" id="ARBA00023015"/>
    </source>
</evidence>
<dbReference type="Gene3D" id="1.10.357.10">
    <property type="entry name" value="Tetracycline Repressor, domain 2"/>
    <property type="match status" value="1"/>
</dbReference>
<dbReference type="SUPFAM" id="SSF46689">
    <property type="entry name" value="Homeodomain-like"/>
    <property type="match status" value="1"/>
</dbReference>
<dbReference type="PRINTS" id="PR00455">
    <property type="entry name" value="HTHTETR"/>
</dbReference>
<feature type="DNA-binding region" description="H-T-H motif" evidence="4">
    <location>
        <begin position="80"/>
        <end position="99"/>
    </location>
</feature>
<dbReference type="AlphaFoldDB" id="A0A7Z0BJX4"/>
<organism evidence="7 8">
    <name type="scientific">Nocardiopsis sinuspersici</name>
    <dbReference type="NCBI Taxonomy" id="501010"/>
    <lineage>
        <taxon>Bacteria</taxon>
        <taxon>Bacillati</taxon>
        <taxon>Actinomycetota</taxon>
        <taxon>Actinomycetes</taxon>
        <taxon>Streptosporangiales</taxon>
        <taxon>Nocardiopsidaceae</taxon>
        <taxon>Nocardiopsis</taxon>
    </lineage>
</organism>
<keyword evidence="2 4" id="KW-0238">DNA-binding</keyword>
<gene>
    <name evidence="7" type="ORF">HNR06_002134</name>
</gene>
<dbReference type="InterPro" id="IPR023772">
    <property type="entry name" value="DNA-bd_HTH_TetR-type_CS"/>
</dbReference>
<dbReference type="PROSITE" id="PS50977">
    <property type="entry name" value="HTH_TETR_2"/>
    <property type="match status" value="1"/>
</dbReference>
<evidence type="ECO:0000259" key="6">
    <source>
        <dbReference type="PROSITE" id="PS50977"/>
    </source>
</evidence>
<comment type="caution">
    <text evidence="7">The sequence shown here is derived from an EMBL/GenBank/DDBJ whole genome shotgun (WGS) entry which is preliminary data.</text>
</comment>
<reference evidence="7 8" key="1">
    <citation type="submission" date="2020-07" db="EMBL/GenBank/DDBJ databases">
        <title>Sequencing the genomes of 1000 actinobacteria strains.</title>
        <authorList>
            <person name="Klenk H.-P."/>
        </authorList>
    </citation>
    <scope>NUCLEOTIDE SEQUENCE [LARGE SCALE GENOMIC DNA]</scope>
    <source>
        <strain evidence="7 8">DSM 45278</strain>
    </source>
</reference>
<dbReference type="GO" id="GO:0000976">
    <property type="term" value="F:transcription cis-regulatory region binding"/>
    <property type="evidence" value="ECO:0007669"/>
    <property type="project" value="TreeGrafter"/>
</dbReference>
<dbReference type="Proteomes" id="UP000584931">
    <property type="component" value="Unassembled WGS sequence"/>
</dbReference>
<proteinExistence type="predicted"/>
<evidence type="ECO:0000313" key="8">
    <source>
        <dbReference type="Proteomes" id="UP000584931"/>
    </source>
</evidence>
<dbReference type="InterPro" id="IPR009057">
    <property type="entry name" value="Homeodomain-like_sf"/>
</dbReference>
<evidence type="ECO:0000256" key="2">
    <source>
        <dbReference type="ARBA" id="ARBA00023125"/>
    </source>
</evidence>
<dbReference type="PANTHER" id="PTHR30055:SF234">
    <property type="entry name" value="HTH-TYPE TRANSCRIPTIONAL REGULATOR BETI"/>
    <property type="match status" value="1"/>
</dbReference>
<keyword evidence="3" id="KW-0804">Transcription</keyword>
<feature type="domain" description="HTH tetR-type" evidence="6">
    <location>
        <begin position="57"/>
        <end position="117"/>
    </location>
</feature>
<dbReference type="Pfam" id="PF17928">
    <property type="entry name" value="TetR_C_22"/>
    <property type="match status" value="1"/>
</dbReference>
<keyword evidence="1" id="KW-0805">Transcription regulation</keyword>
<dbReference type="Pfam" id="PF00440">
    <property type="entry name" value="TetR_N"/>
    <property type="match status" value="1"/>
</dbReference>
<dbReference type="GO" id="GO:0003700">
    <property type="term" value="F:DNA-binding transcription factor activity"/>
    <property type="evidence" value="ECO:0007669"/>
    <property type="project" value="TreeGrafter"/>
</dbReference>
<sequence>MTTNSRSSTPPRSRRSPGSTGNNHASHEARGRTGTAHDELAFAQAPLRRLPAQQRSMLRVQRMLDCCAELLDEVGYDNLSTTRIAERAGVAIGSVYQFFPDKKAITQALGLRFLDQFGSRVTERLAEASFSHWTHAVDTIVDEYVDMHRHVPGFRSLHFGDIVDPRLLSGGADNNRVISVRLREIIVSVTGVPDDDGLDRAIHVAVESADAVLKLAFRDDPEGDPELVHEAKRLVSSYLSHFSRHNGGDHPW</sequence>
<evidence type="ECO:0000256" key="5">
    <source>
        <dbReference type="SAM" id="MobiDB-lite"/>
    </source>
</evidence>
<evidence type="ECO:0000256" key="3">
    <source>
        <dbReference type="ARBA" id="ARBA00023163"/>
    </source>
</evidence>
<feature type="region of interest" description="Disordered" evidence="5">
    <location>
        <begin position="1"/>
        <end position="35"/>
    </location>
</feature>
<dbReference type="PANTHER" id="PTHR30055">
    <property type="entry name" value="HTH-TYPE TRANSCRIPTIONAL REGULATOR RUTR"/>
    <property type="match status" value="1"/>
</dbReference>
<feature type="compositionally biased region" description="Low complexity" evidence="5">
    <location>
        <begin position="1"/>
        <end position="23"/>
    </location>
</feature>
<evidence type="ECO:0000256" key="4">
    <source>
        <dbReference type="PROSITE-ProRule" id="PRU00335"/>
    </source>
</evidence>
<dbReference type="InterPro" id="IPR001647">
    <property type="entry name" value="HTH_TetR"/>
</dbReference>
<protein>
    <submittedName>
        <fullName evidence="7">AcrR family transcriptional regulator</fullName>
    </submittedName>
</protein>
<dbReference type="InterPro" id="IPR050109">
    <property type="entry name" value="HTH-type_TetR-like_transc_reg"/>
</dbReference>
<feature type="compositionally biased region" description="Basic and acidic residues" evidence="5">
    <location>
        <begin position="25"/>
        <end position="35"/>
    </location>
</feature>
<accession>A0A7Z0BJX4</accession>
<evidence type="ECO:0000313" key="7">
    <source>
        <dbReference type="EMBL" id="NYH52545.1"/>
    </source>
</evidence>
<name>A0A7Z0BJX4_9ACTN</name>